<dbReference type="AlphaFoldDB" id="A0A3D3R4V3"/>
<dbReference type="InterPro" id="IPR032675">
    <property type="entry name" value="LRR_dom_sf"/>
</dbReference>
<comment type="caution">
    <text evidence="2">The sequence shown here is derived from an EMBL/GenBank/DDBJ whole genome shotgun (WGS) entry which is preliminary data.</text>
</comment>
<dbReference type="EMBL" id="DQAY01000073">
    <property type="protein sequence ID" value="HCO23863.1"/>
    <property type="molecule type" value="Genomic_DNA"/>
</dbReference>
<evidence type="ECO:0008006" key="4">
    <source>
        <dbReference type="Google" id="ProtNLM"/>
    </source>
</evidence>
<organism evidence="2 3">
    <name type="scientific">Gimesia maris</name>
    <dbReference type="NCBI Taxonomy" id="122"/>
    <lineage>
        <taxon>Bacteria</taxon>
        <taxon>Pseudomonadati</taxon>
        <taxon>Planctomycetota</taxon>
        <taxon>Planctomycetia</taxon>
        <taxon>Planctomycetales</taxon>
        <taxon>Planctomycetaceae</taxon>
        <taxon>Gimesia</taxon>
    </lineage>
</organism>
<evidence type="ECO:0000313" key="3">
    <source>
        <dbReference type="Proteomes" id="UP000263642"/>
    </source>
</evidence>
<gene>
    <name evidence="2" type="ORF">DIT97_12725</name>
</gene>
<keyword evidence="1" id="KW-1133">Transmembrane helix</keyword>
<reference evidence="2 3" key="1">
    <citation type="journal article" date="2018" name="Nat. Biotechnol.">
        <title>A standardized bacterial taxonomy based on genome phylogeny substantially revises the tree of life.</title>
        <authorList>
            <person name="Parks D.H."/>
            <person name="Chuvochina M."/>
            <person name="Waite D.W."/>
            <person name="Rinke C."/>
            <person name="Skarshewski A."/>
            <person name="Chaumeil P.A."/>
            <person name="Hugenholtz P."/>
        </authorList>
    </citation>
    <scope>NUCLEOTIDE SEQUENCE [LARGE SCALE GENOMIC DNA]</scope>
    <source>
        <strain evidence="2">UBA9375</strain>
    </source>
</reference>
<dbReference type="Gene3D" id="3.80.10.10">
    <property type="entry name" value="Ribonuclease Inhibitor"/>
    <property type="match status" value="1"/>
</dbReference>
<proteinExistence type="predicted"/>
<accession>A0A3D3R4V3</accession>
<evidence type="ECO:0000256" key="1">
    <source>
        <dbReference type="SAM" id="Phobius"/>
    </source>
</evidence>
<feature type="transmembrane region" description="Helical" evidence="1">
    <location>
        <begin position="16"/>
        <end position="35"/>
    </location>
</feature>
<protein>
    <recommendedName>
        <fullName evidence="4">Leucine Rich repeats (2 copies)</fullName>
    </recommendedName>
</protein>
<evidence type="ECO:0000313" key="2">
    <source>
        <dbReference type="EMBL" id="HCO23863.1"/>
    </source>
</evidence>
<sequence length="142" mass="15806">MPPHSDVERISPKTNAIAITSFTCITMILVIFGLINYQTTSSISRIENLGGGVRHDMAWGATVYEIVSLDDTDATDADMKYVRNLWPCYGVYLKNTEITDVGLQQLHGLSLYEIDLSGTKVTPAGIKELRQSIPNKNLRIKF</sequence>
<dbReference type="Proteomes" id="UP000263642">
    <property type="component" value="Unassembled WGS sequence"/>
</dbReference>
<keyword evidence="1" id="KW-0812">Transmembrane</keyword>
<keyword evidence="1" id="KW-0472">Membrane</keyword>
<name>A0A3D3R4V3_9PLAN</name>